<evidence type="ECO:0008006" key="5">
    <source>
        <dbReference type="Google" id="ProtNLM"/>
    </source>
</evidence>
<comment type="caution">
    <text evidence="3">The sequence shown here is derived from an EMBL/GenBank/DDBJ whole genome shotgun (WGS) entry which is preliminary data.</text>
</comment>
<feature type="chain" id="PRO_5020291556" description="Secreted protein" evidence="2">
    <location>
        <begin position="21"/>
        <end position="168"/>
    </location>
</feature>
<reference evidence="3 4" key="1">
    <citation type="submission" date="2019-02" db="EMBL/GenBank/DDBJ databases">
        <title>Genomic Encyclopedia of Archaeal and Bacterial Type Strains, Phase II (KMG-II): from individual species to whole genera.</title>
        <authorList>
            <person name="Goeker M."/>
        </authorList>
    </citation>
    <scope>NUCLEOTIDE SEQUENCE [LARGE SCALE GENOMIC DNA]</scope>
    <source>
        <strain evidence="3 4">DSM 18101</strain>
    </source>
</reference>
<evidence type="ECO:0000313" key="4">
    <source>
        <dbReference type="Proteomes" id="UP000292958"/>
    </source>
</evidence>
<feature type="region of interest" description="Disordered" evidence="1">
    <location>
        <begin position="100"/>
        <end position="121"/>
    </location>
</feature>
<gene>
    <name evidence="3" type="ORF">BDD14_2186</name>
</gene>
<evidence type="ECO:0000256" key="2">
    <source>
        <dbReference type="SAM" id="SignalP"/>
    </source>
</evidence>
<protein>
    <recommendedName>
        <fullName evidence="5">Secreted protein</fullName>
    </recommendedName>
</protein>
<organism evidence="3 4">
    <name type="scientific">Edaphobacter modestus</name>
    <dbReference type="NCBI Taxonomy" id="388466"/>
    <lineage>
        <taxon>Bacteria</taxon>
        <taxon>Pseudomonadati</taxon>
        <taxon>Acidobacteriota</taxon>
        <taxon>Terriglobia</taxon>
        <taxon>Terriglobales</taxon>
        <taxon>Acidobacteriaceae</taxon>
        <taxon>Edaphobacter</taxon>
    </lineage>
</organism>
<name>A0A4Q7YUQ6_9BACT</name>
<feature type="compositionally biased region" description="Polar residues" evidence="1">
    <location>
        <begin position="101"/>
        <end position="118"/>
    </location>
</feature>
<keyword evidence="4" id="KW-1185">Reference proteome</keyword>
<evidence type="ECO:0000313" key="3">
    <source>
        <dbReference type="EMBL" id="RZU40715.1"/>
    </source>
</evidence>
<sequence length="168" mass="17910">MKIRLQVLLLVLTTLSVASAGQCPKPGMKPTWDSNKDQFRCTDPAAMSESAQGDIVPPTGDKGYCKSIRENLQQVCPPSDEGKTCKNAAKSIFETCYKGSDTGSSGSATPASQSNRTDASACMATYRQQQQTCQSRITPPRAPGQPYVPDTCLSDALAAQNKCLANAR</sequence>
<proteinExistence type="predicted"/>
<feature type="signal peptide" evidence="2">
    <location>
        <begin position="1"/>
        <end position="20"/>
    </location>
</feature>
<evidence type="ECO:0000256" key="1">
    <source>
        <dbReference type="SAM" id="MobiDB-lite"/>
    </source>
</evidence>
<dbReference type="Proteomes" id="UP000292958">
    <property type="component" value="Unassembled WGS sequence"/>
</dbReference>
<keyword evidence="2" id="KW-0732">Signal</keyword>
<dbReference type="AlphaFoldDB" id="A0A4Q7YUQ6"/>
<accession>A0A4Q7YUQ6</accession>
<dbReference type="EMBL" id="SHKW01000001">
    <property type="protein sequence ID" value="RZU40715.1"/>
    <property type="molecule type" value="Genomic_DNA"/>
</dbReference>